<protein>
    <submittedName>
        <fullName evidence="2">Uncharacterized protein</fullName>
    </submittedName>
</protein>
<evidence type="ECO:0000256" key="1">
    <source>
        <dbReference type="SAM" id="Phobius"/>
    </source>
</evidence>
<name>A0AAN7BD37_9PEZI</name>
<keyword evidence="1" id="KW-0812">Transmembrane</keyword>
<reference evidence="2" key="1">
    <citation type="journal article" date="2023" name="Mol. Phylogenet. Evol.">
        <title>Genome-scale phylogeny and comparative genomics of the fungal order Sordariales.</title>
        <authorList>
            <person name="Hensen N."/>
            <person name="Bonometti L."/>
            <person name="Westerberg I."/>
            <person name="Brannstrom I.O."/>
            <person name="Guillou S."/>
            <person name="Cros-Aarteil S."/>
            <person name="Calhoun S."/>
            <person name="Haridas S."/>
            <person name="Kuo A."/>
            <person name="Mondo S."/>
            <person name="Pangilinan J."/>
            <person name="Riley R."/>
            <person name="LaButti K."/>
            <person name="Andreopoulos B."/>
            <person name="Lipzen A."/>
            <person name="Chen C."/>
            <person name="Yan M."/>
            <person name="Daum C."/>
            <person name="Ng V."/>
            <person name="Clum A."/>
            <person name="Steindorff A."/>
            <person name="Ohm R.A."/>
            <person name="Martin F."/>
            <person name="Silar P."/>
            <person name="Natvig D.O."/>
            <person name="Lalanne C."/>
            <person name="Gautier V."/>
            <person name="Ament-Velasquez S.L."/>
            <person name="Kruys A."/>
            <person name="Hutchinson M.I."/>
            <person name="Powell A.J."/>
            <person name="Barry K."/>
            <person name="Miller A.N."/>
            <person name="Grigoriev I.V."/>
            <person name="Debuchy R."/>
            <person name="Gladieux P."/>
            <person name="Hiltunen Thoren M."/>
            <person name="Johannesson H."/>
        </authorList>
    </citation>
    <scope>NUCLEOTIDE SEQUENCE</scope>
    <source>
        <strain evidence="2">PSN293</strain>
    </source>
</reference>
<organism evidence="2 3">
    <name type="scientific">Rhypophila decipiens</name>
    <dbReference type="NCBI Taxonomy" id="261697"/>
    <lineage>
        <taxon>Eukaryota</taxon>
        <taxon>Fungi</taxon>
        <taxon>Dikarya</taxon>
        <taxon>Ascomycota</taxon>
        <taxon>Pezizomycotina</taxon>
        <taxon>Sordariomycetes</taxon>
        <taxon>Sordariomycetidae</taxon>
        <taxon>Sordariales</taxon>
        <taxon>Naviculisporaceae</taxon>
        <taxon>Rhypophila</taxon>
    </lineage>
</organism>
<comment type="caution">
    <text evidence="2">The sequence shown here is derived from an EMBL/GenBank/DDBJ whole genome shotgun (WGS) entry which is preliminary data.</text>
</comment>
<dbReference type="AlphaFoldDB" id="A0AAN7BD37"/>
<evidence type="ECO:0000313" key="3">
    <source>
        <dbReference type="Proteomes" id="UP001301769"/>
    </source>
</evidence>
<dbReference type="EMBL" id="MU858048">
    <property type="protein sequence ID" value="KAK4219533.1"/>
    <property type="molecule type" value="Genomic_DNA"/>
</dbReference>
<proteinExistence type="predicted"/>
<reference evidence="2" key="2">
    <citation type="submission" date="2023-05" db="EMBL/GenBank/DDBJ databases">
        <authorList>
            <consortium name="Lawrence Berkeley National Laboratory"/>
            <person name="Steindorff A."/>
            <person name="Hensen N."/>
            <person name="Bonometti L."/>
            <person name="Westerberg I."/>
            <person name="Brannstrom I.O."/>
            <person name="Guillou S."/>
            <person name="Cros-Aarteil S."/>
            <person name="Calhoun S."/>
            <person name="Haridas S."/>
            <person name="Kuo A."/>
            <person name="Mondo S."/>
            <person name="Pangilinan J."/>
            <person name="Riley R."/>
            <person name="Labutti K."/>
            <person name="Andreopoulos B."/>
            <person name="Lipzen A."/>
            <person name="Chen C."/>
            <person name="Yanf M."/>
            <person name="Daum C."/>
            <person name="Ng V."/>
            <person name="Clum A."/>
            <person name="Ohm R."/>
            <person name="Martin F."/>
            <person name="Silar P."/>
            <person name="Natvig D."/>
            <person name="Lalanne C."/>
            <person name="Gautier V."/>
            <person name="Ament-Velasquez S.L."/>
            <person name="Kruys A."/>
            <person name="Hutchinson M.I."/>
            <person name="Powell A.J."/>
            <person name="Barry K."/>
            <person name="Miller A.N."/>
            <person name="Grigoriev I.V."/>
            <person name="Debuchy R."/>
            <person name="Gladieux P."/>
            <person name="Thoren M.H."/>
            <person name="Johannesson H."/>
        </authorList>
    </citation>
    <scope>NUCLEOTIDE SEQUENCE</scope>
    <source>
        <strain evidence="2">PSN293</strain>
    </source>
</reference>
<keyword evidence="1" id="KW-0472">Membrane</keyword>
<accession>A0AAN7BD37</accession>
<dbReference type="Proteomes" id="UP001301769">
    <property type="component" value="Unassembled WGS sequence"/>
</dbReference>
<sequence length="76" mass="9129">MAYVFLLFTLMMDMMEHDCILFLFLRFFLFFFLSLQKFFSLAHTRPSLSFHISFLSIIIMPGSLLLFFIFSLKIIQ</sequence>
<keyword evidence="3" id="KW-1185">Reference proteome</keyword>
<keyword evidence="1" id="KW-1133">Transmembrane helix</keyword>
<evidence type="ECO:0000313" key="2">
    <source>
        <dbReference type="EMBL" id="KAK4219533.1"/>
    </source>
</evidence>
<gene>
    <name evidence="2" type="ORF">QBC37DRAFT_137568</name>
</gene>
<feature type="transmembrane region" description="Helical" evidence="1">
    <location>
        <begin position="52"/>
        <end position="72"/>
    </location>
</feature>